<feature type="domain" description="Beta-lactamase-related" evidence="2">
    <location>
        <begin position="11"/>
        <end position="48"/>
    </location>
</feature>
<dbReference type="Pfam" id="PF00144">
    <property type="entry name" value="Beta-lactamase"/>
    <property type="match status" value="1"/>
</dbReference>
<dbReference type="EMBL" id="WBMR01000252">
    <property type="protein sequence ID" value="KAB2363077.1"/>
    <property type="molecule type" value="Genomic_DNA"/>
</dbReference>
<dbReference type="Gene3D" id="3.40.710.10">
    <property type="entry name" value="DD-peptidase/beta-lactamase superfamily"/>
    <property type="match status" value="1"/>
</dbReference>
<proteinExistence type="predicted"/>
<dbReference type="Proteomes" id="UP000483004">
    <property type="component" value="Unassembled WGS sequence"/>
</dbReference>
<dbReference type="RefSeq" id="WP_151546154.1">
    <property type="nucleotide sequence ID" value="NZ_WBMR01000252.1"/>
</dbReference>
<sequence length="74" mass="7875">MTTREPKRRRADRRTGRPMPADPRVRVGSITKTFTAVTVLRLAAQGRVTRPGSGARTCAATSAPTRAGRSAGPT</sequence>
<feature type="compositionally biased region" description="Basic residues" evidence="1">
    <location>
        <begin position="1"/>
        <end position="12"/>
    </location>
</feature>
<dbReference type="AlphaFoldDB" id="A0A6L3VE93"/>
<gene>
    <name evidence="3" type="ORF">F9B16_43675</name>
</gene>
<keyword evidence="4" id="KW-1185">Reference proteome</keyword>
<reference evidence="3 4" key="1">
    <citation type="submission" date="2019-09" db="EMBL/GenBank/DDBJ databases">
        <title>Actinomadura physcomitrii sp. nov., a novel actinomycete isolated from moss [Physcomitrium sphaericum (Ludw) Fuernr].</title>
        <authorList>
            <person name="Liu C."/>
            <person name="Zhuang X."/>
        </authorList>
    </citation>
    <scope>NUCLEOTIDE SEQUENCE [LARGE SCALE GENOMIC DNA]</scope>
    <source>
        <strain evidence="3 4">CYP1-1B</strain>
    </source>
</reference>
<dbReference type="OrthoDB" id="3499702at2"/>
<evidence type="ECO:0000259" key="2">
    <source>
        <dbReference type="Pfam" id="PF00144"/>
    </source>
</evidence>
<evidence type="ECO:0000256" key="1">
    <source>
        <dbReference type="SAM" id="MobiDB-lite"/>
    </source>
</evidence>
<protein>
    <submittedName>
        <fullName evidence="3">Beta-lactamase family protein</fullName>
    </submittedName>
</protein>
<accession>A0A6L3VE93</accession>
<comment type="caution">
    <text evidence="3">The sequence shown here is derived from an EMBL/GenBank/DDBJ whole genome shotgun (WGS) entry which is preliminary data.</text>
</comment>
<name>A0A6L3VE93_9ACTN</name>
<dbReference type="InterPro" id="IPR012338">
    <property type="entry name" value="Beta-lactam/transpept-like"/>
</dbReference>
<dbReference type="SUPFAM" id="SSF56601">
    <property type="entry name" value="beta-lactamase/transpeptidase-like"/>
    <property type="match status" value="1"/>
</dbReference>
<feature type="region of interest" description="Disordered" evidence="1">
    <location>
        <begin position="48"/>
        <end position="74"/>
    </location>
</feature>
<dbReference type="InterPro" id="IPR001466">
    <property type="entry name" value="Beta-lactam-related"/>
</dbReference>
<evidence type="ECO:0000313" key="3">
    <source>
        <dbReference type="EMBL" id="KAB2363077.1"/>
    </source>
</evidence>
<evidence type="ECO:0000313" key="4">
    <source>
        <dbReference type="Proteomes" id="UP000483004"/>
    </source>
</evidence>
<feature type="region of interest" description="Disordered" evidence="1">
    <location>
        <begin position="1"/>
        <end position="25"/>
    </location>
</feature>
<organism evidence="3 4">
    <name type="scientific">Actinomadura montaniterrae</name>
    <dbReference type="NCBI Taxonomy" id="1803903"/>
    <lineage>
        <taxon>Bacteria</taxon>
        <taxon>Bacillati</taxon>
        <taxon>Actinomycetota</taxon>
        <taxon>Actinomycetes</taxon>
        <taxon>Streptosporangiales</taxon>
        <taxon>Thermomonosporaceae</taxon>
        <taxon>Actinomadura</taxon>
    </lineage>
</organism>